<dbReference type="AlphaFoldDB" id="A0A9D1GHC1"/>
<feature type="transmembrane region" description="Helical" evidence="1">
    <location>
        <begin position="7"/>
        <end position="28"/>
    </location>
</feature>
<feature type="transmembrane region" description="Helical" evidence="1">
    <location>
        <begin position="34"/>
        <end position="54"/>
    </location>
</feature>
<dbReference type="Proteomes" id="UP000886860">
    <property type="component" value="Unassembled WGS sequence"/>
</dbReference>
<proteinExistence type="predicted"/>
<evidence type="ECO:0000256" key="1">
    <source>
        <dbReference type="SAM" id="Phobius"/>
    </source>
</evidence>
<accession>A0A9D1GHC1</accession>
<gene>
    <name evidence="2" type="ORF">IAB60_01610</name>
</gene>
<evidence type="ECO:0000313" key="3">
    <source>
        <dbReference type="Proteomes" id="UP000886860"/>
    </source>
</evidence>
<dbReference type="Pfam" id="PF09946">
    <property type="entry name" value="DUF2178"/>
    <property type="match status" value="1"/>
</dbReference>
<protein>
    <submittedName>
        <fullName evidence="2">DUF2178 domain-containing protein</fullName>
    </submittedName>
</protein>
<organism evidence="2 3">
    <name type="scientific">Candidatus Caccovicinus merdipullorum</name>
    <dbReference type="NCBI Taxonomy" id="2840724"/>
    <lineage>
        <taxon>Bacteria</taxon>
        <taxon>Bacillati</taxon>
        <taxon>Bacillota</taxon>
        <taxon>Clostridia</taxon>
        <taxon>Eubacteriales</taxon>
        <taxon>Candidatus Caccovicinus</taxon>
    </lineage>
</organism>
<feature type="transmembrane region" description="Helical" evidence="1">
    <location>
        <begin position="85"/>
        <end position="104"/>
    </location>
</feature>
<keyword evidence="1" id="KW-0472">Membrane</keyword>
<feature type="transmembrane region" description="Helical" evidence="1">
    <location>
        <begin position="110"/>
        <end position="132"/>
    </location>
</feature>
<reference evidence="2" key="1">
    <citation type="submission" date="2020-10" db="EMBL/GenBank/DDBJ databases">
        <authorList>
            <person name="Gilroy R."/>
        </authorList>
    </citation>
    <scope>NUCLEOTIDE SEQUENCE</scope>
    <source>
        <strain evidence="2">CHK123-3438</strain>
    </source>
</reference>
<keyword evidence="1" id="KW-1133">Transmembrane helix</keyword>
<reference evidence="2" key="2">
    <citation type="journal article" date="2021" name="PeerJ">
        <title>Extensive microbial diversity within the chicken gut microbiome revealed by metagenomics and culture.</title>
        <authorList>
            <person name="Gilroy R."/>
            <person name="Ravi A."/>
            <person name="Getino M."/>
            <person name="Pursley I."/>
            <person name="Horton D.L."/>
            <person name="Alikhan N.F."/>
            <person name="Baker D."/>
            <person name="Gharbi K."/>
            <person name="Hall N."/>
            <person name="Watson M."/>
            <person name="Adriaenssens E.M."/>
            <person name="Foster-Nyarko E."/>
            <person name="Jarju S."/>
            <person name="Secka A."/>
            <person name="Antonio M."/>
            <person name="Oren A."/>
            <person name="Chaudhuri R.R."/>
            <person name="La Ragione R."/>
            <person name="Hildebrand F."/>
            <person name="Pallen M.J."/>
        </authorList>
    </citation>
    <scope>NUCLEOTIDE SEQUENCE</scope>
    <source>
        <strain evidence="2">CHK123-3438</strain>
    </source>
</reference>
<dbReference type="InterPro" id="IPR019235">
    <property type="entry name" value="DUF2178_TM"/>
</dbReference>
<comment type="caution">
    <text evidence="2">The sequence shown here is derived from an EMBL/GenBank/DDBJ whole genome shotgun (WGS) entry which is preliminary data.</text>
</comment>
<name>A0A9D1GHC1_9FIRM</name>
<dbReference type="EMBL" id="DVKS01000029">
    <property type="protein sequence ID" value="HIT40786.1"/>
    <property type="molecule type" value="Genomic_DNA"/>
</dbReference>
<keyword evidence="1" id="KW-0812">Transmembrane</keyword>
<sequence length="135" mass="14799">MKENKLFKISIAEIAIGVIIQILAVIGIGDESGILSGVGSGILAVGAVQLFRAFRMQSNPEYKKKIETAAKDERYAFISMKAKEAAFGIYLMIAAVVSIIWMLTGNREQGVLASMSICLLVFLYAVMFRILAKKY</sequence>
<evidence type="ECO:0000313" key="2">
    <source>
        <dbReference type="EMBL" id="HIT40786.1"/>
    </source>
</evidence>